<dbReference type="AlphaFoldDB" id="A0A498JGH3"/>
<sequence>MTEFLVVLEKKENGPRTINDLTLINAGKILENTGHLLIPEIQLVNSLEVSSLCTWLCALLLQTKRTLLVTSFVELLQSVIVFRVFSCVADGMQFKSQLPGGEVASRNSWIHQPDFCYFESYRVRITTTYSPSIVTAFFTCDTINQLHKPAEVSIYTAAELSIPHFNIVKFHG</sequence>
<gene>
    <name evidence="1" type="ORF">DVH24_033397</name>
</gene>
<name>A0A498JGH3_MALDO</name>
<protein>
    <submittedName>
        <fullName evidence="1">Uncharacterized protein</fullName>
    </submittedName>
</protein>
<dbReference type="EMBL" id="RDQH01000334">
    <property type="protein sequence ID" value="RXH92501.1"/>
    <property type="molecule type" value="Genomic_DNA"/>
</dbReference>
<evidence type="ECO:0000313" key="2">
    <source>
        <dbReference type="Proteomes" id="UP000290289"/>
    </source>
</evidence>
<proteinExistence type="predicted"/>
<evidence type="ECO:0000313" key="1">
    <source>
        <dbReference type="EMBL" id="RXH92501.1"/>
    </source>
</evidence>
<keyword evidence="2" id="KW-1185">Reference proteome</keyword>
<accession>A0A498JGH3</accession>
<reference evidence="1 2" key="1">
    <citation type="submission" date="2018-10" db="EMBL/GenBank/DDBJ databases">
        <title>A high-quality apple genome assembly.</title>
        <authorList>
            <person name="Hu J."/>
        </authorList>
    </citation>
    <scope>NUCLEOTIDE SEQUENCE [LARGE SCALE GENOMIC DNA]</scope>
    <source>
        <strain evidence="2">cv. HFTH1</strain>
        <tissue evidence="1">Young leaf</tissue>
    </source>
</reference>
<comment type="caution">
    <text evidence="1">The sequence shown here is derived from an EMBL/GenBank/DDBJ whole genome shotgun (WGS) entry which is preliminary data.</text>
</comment>
<organism evidence="1 2">
    <name type="scientific">Malus domestica</name>
    <name type="common">Apple</name>
    <name type="synonym">Pyrus malus</name>
    <dbReference type="NCBI Taxonomy" id="3750"/>
    <lineage>
        <taxon>Eukaryota</taxon>
        <taxon>Viridiplantae</taxon>
        <taxon>Streptophyta</taxon>
        <taxon>Embryophyta</taxon>
        <taxon>Tracheophyta</taxon>
        <taxon>Spermatophyta</taxon>
        <taxon>Magnoliopsida</taxon>
        <taxon>eudicotyledons</taxon>
        <taxon>Gunneridae</taxon>
        <taxon>Pentapetalae</taxon>
        <taxon>rosids</taxon>
        <taxon>fabids</taxon>
        <taxon>Rosales</taxon>
        <taxon>Rosaceae</taxon>
        <taxon>Amygdaloideae</taxon>
        <taxon>Maleae</taxon>
        <taxon>Malus</taxon>
    </lineage>
</organism>
<dbReference type="Proteomes" id="UP000290289">
    <property type="component" value="Chromosome 8"/>
</dbReference>